<dbReference type="GO" id="GO:0046688">
    <property type="term" value="P:response to copper ion"/>
    <property type="evidence" value="ECO:0007669"/>
    <property type="project" value="InterPro"/>
</dbReference>
<dbReference type="PANTHER" id="PTHR34820:SF4">
    <property type="entry name" value="INNER MEMBRANE PROTEIN YEBZ"/>
    <property type="match status" value="1"/>
</dbReference>
<dbReference type="GO" id="GO:0042597">
    <property type="term" value="C:periplasmic space"/>
    <property type="evidence" value="ECO:0007669"/>
    <property type="project" value="InterPro"/>
</dbReference>
<keyword evidence="3 7" id="KW-0732">Signal</keyword>
<evidence type="ECO:0000256" key="2">
    <source>
        <dbReference type="ARBA" id="ARBA00022723"/>
    </source>
</evidence>
<feature type="chain" id="PRO_5021807743" description="CopC domain-containing protein" evidence="7">
    <location>
        <begin position="30"/>
        <end position="184"/>
    </location>
</feature>
<dbReference type="GO" id="GO:0005507">
    <property type="term" value="F:copper ion binding"/>
    <property type="evidence" value="ECO:0007669"/>
    <property type="project" value="InterPro"/>
</dbReference>
<dbReference type="Proteomes" id="UP000315677">
    <property type="component" value="Unassembled WGS sequence"/>
</dbReference>
<evidence type="ECO:0000256" key="6">
    <source>
        <dbReference type="SAM" id="Phobius"/>
    </source>
</evidence>
<dbReference type="RefSeq" id="WP_142053091.1">
    <property type="nucleotide sequence ID" value="NZ_VFPA01000001.1"/>
</dbReference>
<keyword evidence="4" id="KW-0186">Copper</keyword>
<feature type="compositionally biased region" description="Low complexity" evidence="5">
    <location>
        <begin position="131"/>
        <end position="142"/>
    </location>
</feature>
<protein>
    <recommendedName>
        <fullName evidence="8">CopC domain-containing protein</fullName>
    </recommendedName>
</protein>
<evidence type="ECO:0000313" key="10">
    <source>
        <dbReference type="Proteomes" id="UP000315677"/>
    </source>
</evidence>
<proteinExistence type="predicted"/>
<evidence type="ECO:0000256" key="5">
    <source>
        <dbReference type="SAM" id="MobiDB-lite"/>
    </source>
</evidence>
<dbReference type="SUPFAM" id="SSF81296">
    <property type="entry name" value="E set domains"/>
    <property type="match status" value="1"/>
</dbReference>
<keyword evidence="6" id="KW-0812">Transmembrane</keyword>
<dbReference type="Pfam" id="PF04234">
    <property type="entry name" value="CopC"/>
    <property type="match status" value="1"/>
</dbReference>
<feature type="domain" description="CopC" evidence="8">
    <location>
        <begin position="30"/>
        <end position="123"/>
    </location>
</feature>
<dbReference type="GO" id="GO:0005886">
    <property type="term" value="C:plasma membrane"/>
    <property type="evidence" value="ECO:0007669"/>
    <property type="project" value="TreeGrafter"/>
</dbReference>
<sequence>MTSTRVLRTVAVTLLAGLALLLGAAPALAHTRLQSSDPADGASLDSAPEHVALTFNETMSPEFSTLTVVGPDGAHYEDGPVTAEEGTISIRLLPLGPAGRYEIGYRVISADGHPVTGSVSFTLTTPGPGGTSAPAEPSAAPAAPAPPAAAPAEDGGGAPVWPWVVGAVVLVGAGVVVALRLGRG</sequence>
<keyword evidence="6" id="KW-1133">Transmembrane helix</keyword>
<dbReference type="InterPro" id="IPR014755">
    <property type="entry name" value="Cu-Rt/internalin_Ig-like"/>
</dbReference>
<reference evidence="9 10" key="1">
    <citation type="submission" date="2019-06" db="EMBL/GenBank/DDBJ databases">
        <title>Sequencing the genomes of 1000 actinobacteria strains.</title>
        <authorList>
            <person name="Klenk H.-P."/>
        </authorList>
    </citation>
    <scope>NUCLEOTIDE SEQUENCE [LARGE SCALE GENOMIC DNA]</scope>
    <source>
        <strain evidence="9 10">DSM 45301</strain>
    </source>
</reference>
<evidence type="ECO:0000313" key="9">
    <source>
        <dbReference type="EMBL" id="TQM16210.1"/>
    </source>
</evidence>
<evidence type="ECO:0000256" key="4">
    <source>
        <dbReference type="ARBA" id="ARBA00023008"/>
    </source>
</evidence>
<feature type="region of interest" description="Disordered" evidence="5">
    <location>
        <begin position="124"/>
        <end position="155"/>
    </location>
</feature>
<accession>A0A543E3Q8</accession>
<dbReference type="InterPro" id="IPR014756">
    <property type="entry name" value="Ig_E-set"/>
</dbReference>
<dbReference type="EMBL" id="VFPA01000001">
    <property type="protein sequence ID" value="TQM16210.1"/>
    <property type="molecule type" value="Genomic_DNA"/>
</dbReference>
<dbReference type="InterPro" id="IPR007348">
    <property type="entry name" value="CopC_dom"/>
</dbReference>
<evidence type="ECO:0000259" key="8">
    <source>
        <dbReference type="Pfam" id="PF04234"/>
    </source>
</evidence>
<dbReference type="AlphaFoldDB" id="A0A543E3Q8"/>
<dbReference type="Gene3D" id="2.60.40.1220">
    <property type="match status" value="1"/>
</dbReference>
<dbReference type="OrthoDB" id="5242236at2"/>
<keyword evidence="6" id="KW-0472">Membrane</keyword>
<dbReference type="InterPro" id="IPR032694">
    <property type="entry name" value="CopC/D"/>
</dbReference>
<organism evidence="9 10">
    <name type="scientific">Pseudonocardia kunmingensis</name>
    <dbReference type="NCBI Taxonomy" id="630975"/>
    <lineage>
        <taxon>Bacteria</taxon>
        <taxon>Bacillati</taxon>
        <taxon>Actinomycetota</taxon>
        <taxon>Actinomycetes</taxon>
        <taxon>Pseudonocardiales</taxon>
        <taxon>Pseudonocardiaceae</taxon>
        <taxon>Pseudonocardia</taxon>
    </lineage>
</organism>
<keyword evidence="2" id="KW-0479">Metal-binding</keyword>
<comment type="subcellular location">
    <subcellularLocation>
        <location evidence="1">Cell envelope</location>
    </subcellularLocation>
</comment>
<evidence type="ECO:0000256" key="3">
    <source>
        <dbReference type="ARBA" id="ARBA00022729"/>
    </source>
</evidence>
<evidence type="ECO:0000256" key="7">
    <source>
        <dbReference type="SAM" id="SignalP"/>
    </source>
</evidence>
<keyword evidence="10" id="KW-1185">Reference proteome</keyword>
<dbReference type="GO" id="GO:0006825">
    <property type="term" value="P:copper ion transport"/>
    <property type="evidence" value="ECO:0007669"/>
    <property type="project" value="InterPro"/>
</dbReference>
<feature type="transmembrane region" description="Helical" evidence="6">
    <location>
        <begin position="160"/>
        <end position="181"/>
    </location>
</feature>
<dbReference type="PANTHER" id="PTHR34820">
    <property type="entry name" value="INNER MEMBRANE PROTEIN YEBZ"/>
    <property type="match status" value="1"/>
</dbReference>
<name>A0A543E3Q8_9PSEU</name>
<dbReference type="GO" id="GO:0030313">
    <property type="term" value="C:cell envelope"/>
    <property type="evidence" value="ECO:0007669"/>
    <property type="project" value="UniProtKB-SubCell"/>
</dbReference>
<feature type="signal peptide" evidence="7">
    <location>
        <begin position="1"/>
        <end position="29"/>
    </location>
</feature>
<comment type="caution">
    <text evidence="9">The sequence shown here is derived from an EMBL/GenBank/DDBJ whole genome shotgun (WGS) entry which is preliminary data.</text>
</comment>
<gene>
    <name evidence="9" type="ORF">FB558_3018</name>
</gene>
<evidence type="ECO:0000256" key="1">
    <source>
        <dbReference type="ARBA" id="ARBA00004196"/>
    </source>
</evidence>